<feature type="compositionally biased region" description="Low complexity" evidence="7">
    <location>
        <begin position="100"/>
        <end position="114"/>
    </location>
</feature>
<evidence type="ECO:0000256" key="3">
    <source>
        <dbReference type="ARBA" id="ARBA00022884"/>
    </source>
</evidence>
<dbReference type="STRING" id="3075.A0A087SI63"/>
<dbReference type="AlphaFoldDB" id="A0A087SI63"/>
<dbReference type="Gene3D" id="3.30.70.330">
    <property type="match status" value="1"/>
</dbReference>
<evidence type="ECO:0000259" key="8">
    <source>
        <dbReference type="PROSITE" id="PS50102"/>
    </source>
</evidence>
<dbReference type="GO" id="GO:0061574">
    <property type="term" value="C:ASAP complex"/>
    <property type="evidence" value="ECO:0007669"/>
    <property type="project" value="TreeGrafter"/>
</dbReference>
<evidence type="ECO:0000313" key="10">
    <source>
        <dbReference type="Proteomes" id="UP000028924"/>
    </source>
</evidence>
<sequence>MARHSPHDVAIDTNARLHVGHLTRNVTTAHVREIFGTFGELKEVEVAVDRAVNLPRGFAYVEYKSHEDAEKARDHMDGGQLDGNLVTAFARPPARPVPKPCQARRAQPQPAAQTPRIAVARRTAAVPPSIPAPAAPLALAATPEVAGAADVCAGSEAGVKEK</sequence>
<name>A0A087SI63_AUXPR</name>
<dbReference type="InterPro" id="IPR000504">
    <property type="entry name" value="RRM_dom"/>
</dbReference>
<dbReference type="GO" id="GO:0005654">
    <property type="term" value="C:nucleoplasm"/>
    <property type="evidence" value="ECO:0007669"/>
    <property type="project" value="TreeGrafter"/>
</dbReference>
<protein>
    <submittedName>
        <fullName evidence="9">RNA-binding protein with serine-rich domain 1</fullName>
    </submittedName>
</protein>
<dbReference type="GO" id="GO:0000398">
    <property type="term" value="P:mRNA splicing, via spliceosome"/>
    <property type="evidence" value="ECO:0007669"/>
    <property type="project" value="TreeGrafter"/>
</dbReference>
<dbReference type="EMBL" id="KL662118">
    <property type="protein sequence ID" value="KFM25417.1"/>
    <property type="molecule type" value="Genomic_DNA"/>
</dbReference>
<keyword evidence="3 6" id="KW-0694">RNA-binding</keyword>
<dbReference type="Pfam" id="PF00076">
    <property type="entry name" value="RRM_1"/>
    <property type="match status" value="1"/>
</dbReference>
<dbReference type="InterPro" id="IPR035979">
    <property type="entry name" value="RBD_domain_sf"/>
</dbReference>
<dbReference type="OrthoDB" id="252020at2759"/>
<dbReference type="PANTHER" id="PTHR15481">
    <property type="entry name" value="RIBONUCLEIC ACID BINDING PROTEIN S1"/>
    <property type="match status" value="1"/>
</dbReference>
<evidence type="ECO:0000313" key="9">
    <source>
        <dbReference type="EMBL" id="KFM25417.1"/>
    </source>
</evidence>
<reference evidence="9 10" key="1">
    <citation type="journal article" date="2014" name="BMC Genomics">
        <title>Oil accumulation mechanisms of the oleaginous microalga Chlorella protothecoides revealed through its genome, transcriptomes, and proteomes.</title>
        <authorList>
            <person name="Gao C."/>
            <person name="Wang Y."/>
            <person name="Shen Y."/>
            <person name="Yan D."/>
            <person name="He X."/>
            <person name="Dai J."/>
            <person name="Wu Q."/>
        </authorList>
    </citation>
    <scope>NUCLEOTIDE SEQUENCE [LARGE SCALE GENOMIC DNA]</scope>
    <source>
        <strain evidence="9 10">0710</strain>
    </source>
</reference>
<evidence type="ECO:0000256" key="4">
    <source>
        <dbReference type="ARBA" id="ARBA00023187"/>
    </source>
</evidence>
<dbReference type="eggNOG" id="KOG0118">
    <property type="taxonomic scope" value="Eukaryota"/>
</dbReference>
<dbReference type="CDD" id="cd12365">
    <property type="entry name" value="RRM_RNPS1"/>
    <property type="match status" value="1"/>
</dbReference>
<keyword evidence="5" id="KW-0539">Nucleus</keyword>
<accession>A0A087SI63</accession>
<proteinExistence type="predicted"/>
<feature type="region of interest" description="Disordered" evidence="7">
    <location>
        <begin position="93"/>
        <end position="114"/>
    </location>
</feature>
<keyword evidence="4" id="KW-0508">mRNA splicing</keyword>
<dbReference type="InterPro" id="IPR012677">
    <property type="entry name" value="Nucleotide-bd_a/b_plait_sf"/>
</dbReference>
<comment type="subcellular location">
    <subcellularLocation>
        <location evidence="1">Nucleus</location>
    </subcellularLocation>
</comment>
<dbReference type="SMART" id="SM00360">
    <property type="entry name" value="RRM"/>
    <property type="match status" value="1"/>
</dbReference>
<dbReference type="KEGG" id="apro:F751_5958"/>
<keyword evidence="2" id="KW-0507">mRNA processing</keyword>
<dbReference type="GeneID" id="23617349"/>
<dbReference type="GO" id="GO:0003723">
    <property type="term" value="F:RNA binding"/>
    <property type="evidence" value="ECO:0007669"/>
    <property type="project" value="UniProtKB-UniRule"/>
</dbReference>
<evidence type="ECO:0000256" key="6">
    <source>
        <dbReference type="PROSITE-ProRule" id="PRU00176"/>
    </source>
</evidence>
<keyword evidence="10" id="KW-1185">Reference proteome</keyword>
<evidence type="ECO:0000256" key="7">
    <source>
        <dbReference type="SAM" id="MobiDB-lite"/>
    </source>
</evidence>
<dbReference type="PANTHER" id="PTHR15481:SF0">
    <property type="entry name" value="LD23870P-RELATED"/>
    <property type="match status" value="1"/>
</dbReference>
<dbReference type="InterPro" id="IPR034201">
    <property type="entry name" value="RNPS1_RRM"/>
</dbReference>
<evidence type="ECO:0000256" key="5">
    <source>
        <dbReference type="ARBA" id="ARBA00023242"/>
    </source>
</evidence>
<gene>
    <name evidence="9" type="ORF">F751_5958</name>
</gene>
<organism evidence="9 10">
    <name type="scientific">Auxenochlorella protothecoides</name>
    <name type="common">Green microalga</name>
    <name type="synonym">Chlorella protothecoides</name>
    <dbReference type="NCBI Taxonomy" id="3075"/>
    <lineage>
        <taxon>Eukaryota</taxon>
        <taxon>Viridiplantae</taxon>
        <taxon>Chlorophyta</taxon>
        <taxon>core chlorophytes</taxon>
        <taxon>Trebouxiophyceae</taxon>
        <taxon>Chlorellales</taxon>
        <taxon>Chlorellaceae</taxon>
        <taxon>Auxenochlorella</taxon>
    </lineage>
</organism>
<dbReference type="SUPFAM" id="SSF54928">
    <property type="entry name" value="RNA-binding domain, RBD"/>
    <property type="match status" value="1"/>
</dbReference>
<dbReference type="GO" id="GO:0005737">
    <property type="term" value="C:cytoplasm"/>
    <property type="evidence" value="ECO:0007669"/>
    <property type="project" value="TreeGrafter"/>
</dbReference>
<dbReference type="RefSeq" id="XP_011398312.1">
    <property type="nucleotide sequence ID" value="XM_011400010.1"/>
</dbReference>
<feature type="domain" description="RRM" evidence="8">
    <location>
        <begin position="15"/>
        <end position="92"/>
    </location>
</feature>
<dbReference type="PROSITE" id="PS50102">
    <property type="entry name" value="RRM"/>
    <property type="match status" value="1"/>
</dbReference>
<evidence type="ECO:0000256" key="1">
    <source>
        <dbReference type="ARBA" id="ARBA00004123"/>
    </source>
</evidence>
<dbReference type="Proteomes" id="UP000028924">
    <property type="component" value="Unassembled WGS sequence"/>
</dbReference>
<evidence type="ECO:0000256" key="2">
    <source>
        <dbReference type="ARBA" id="ARBA00022664"/>
    </source>
</evidence>